<evidence type="ECO:0000256" key="10">
    <source>
        <dbReference type="PIRSR" id="PIRSR001399-2"/>
    </source>
</evidence>
<reference evidence="13" key="1">
    <citation type="submission" date="2016-10" db="EMBL/GenBank/DDBJ databases">
        <authorList>
            <person name="Varghese N."/>
            <person name="Submissions S."/>
        </authorList>
    </citation>
    <scope>NUCLEOTIDE SEQUENCE [LARGE SCALE GENOMIC DNA]</scope>
    <source>
        <strain evidence="13">CGMCC 1.10824</strain>
    </source>
</reference>
<comment type="catalytic activity">
    <reaction evidence="1 8">
        <text>3-dehydroquinate = 3-dehydroshikimate + H2O</text>
        <dbReference type="Rhea" id="RHEA:21096"/>
        <dbReference type="ChEBI" id="CHEBI:15377"/>
        <dbReference type="ChEBI" id="CHEBI:16630"/>
        <dbReference type="ChEBI" id="CHEBI:32364"/>
        <dbReference type="EC" id="4.2.1.10"/>
    </reaction>
</comment>
<dbReference type="Proteomes" id="UP000199626">
    <property type="component" value="Unassembled WGS sequence"/>
</dbReference>
<keyword evidence="8" id="KW-0057">Aromatic amino acid biosynthesis</keyword>
<feature type="binding site" evidence="8 10">
    <location>
        <position position="119"/>
    </location>
    <ligand>
        <name>substrate</name>
    </ligand>
</feature>
<organism evidence="12 13">
    <name type="scientific">Pseudidiomarina indica</name>
    <dbReference type="NCBI Taxonomy" id="1159017"/>
    <lineage>
        <taxon>Bacteria</taxon>
        <taxon>Pseudomonadati</taxon>
        <taxon>Pseudomonadota</taxon>
        <taxon>Gammaproteobacteria</taxon>
        <taxon>Alteromonadales</taxon>
        <taxon>Idiomarinaceae</taxon>
        <taxon>Pseudidiomarina</taxon>
    </lineage>
</organism>
<dbReference type="GO" id="GO:0009423">
    <property type="term" value="P:chorismate biosynthetic process"/>
    <property type="evidence" value="ECO:0007669"/>
    <property type="project" value="UniProtKB-UniRule"/>
</dbReference>
<dbReference type="NCBIfam" id="TIGR01088">
    <property type="entry name" value="aroQ"/>
    <property type="match status" value="1"/>
</dbReference>
<feature type="site" description="Transition state stabilizer" evidence="8 11">
    <location>
        <position position="25"/>
    </location>
</feature>
<dbReference type="InterPro" id="IPR036441">
    <property type="entry name" value="DHquinase_II_sf"/>
</dbReference>
<dbReference type="Gene3D" id="3.40.50.9100">
    <property type="entry name" value="Dehydroquinase, class II"/>
    <property type="match status" value="1"/>
</dbReference>
<dbReference type="GO" id="GO:0008652">
    <property type="term" value="P:amino acid biosynthetic process"/>
    <property type="evidence" value="ECO:0007669"/>
    <property type="project" value="UniProtKB-KW"/>
</dbReference>
<evidence type="ECO:0000256" key="8">
    <source>
        <dbReference type="HAMAP-Rule" id="MF_00169"/>
    </source>
</evidence>
<dbReference type="GO" id="GO:0009073">
    <property type="term" value="P:aromatic amino acid family biosynthetic process"/>
    <property type="evidence" value="ECO:0007669"/>
    <property type="project" value="UniProtKB-KW"/>
</dbReference>
<accession>A0A1G6DUB4</accession>
<dbReference type="Pfam" id="PF01220">
    <property type="entry name" value="DHquinase_II"/>
    <property type="match status" value="1"/>
</dbReference>
<feature type="binding site" evidence="8 10">
    <location>
        <position position="82"/>
    </location>
    <ligand>
        <name>substrate</name>
    </ligand>
</feature>
<feature type="binding site" evidence="8 10">
    <location>
        <position position="95"/>
    </location>
    <ligand>
        <name>substrate</name>
    </ligand>
</feature>
<dbReference type="OrthoDB" id="9790793at2"/>
<comment type="pathway">
    <text evidence="3 8">Metabolic intermediate biosynthesis; chorismate biosynthesis; chorismate from D-erythrose 4-phosphate and phosphoenolpyruvate: step 3/7.</text>
</comment>
<proteinExistence type="inferred from homology"/>
<feature type="binding site" evidence="8 10">
    <location>
        <begin position="109"/>
        <end position="110"/>
    </location>
    <ligand>
        <name>substrate</name>
    </ligand>
</feature>
<feature type="active site" description="Proton donor" evidence="8 9">
    <location>
        <position position="108"/>
    </location>
</feature>
<evidence type="ECO:0000313" key="12">
    <source>
        <dbReference type="EMBL" id="SDB48708.1"/>
    </source>
</evidence>
<dbReference type="GO" id="GO:0019631">
    <property type="term" value="P:quinate catabolic process"/>
    <property type="evidence" value="ECO:0007669"/>
    <property type="project" value="TreeGrafter"/>
</dbReference>
<dbReference type="InterPro" id="IPR018509">
    <property type="entry name" value="DHquinase_II_CS"/>
</dbReference>
<keyword evidence="7 8" id="KW-0456">Lyase</keyword>
<dbReference type="PANTHER" id="PTHR21272:SF3">
    <property type="entry name" value="CATABOLIC 3-DEHYDROQUINASE"/>
    <property type="match status" value="1"/>
</dbReference>
<keyword evidence="8" id="KW-0028">Amino-acid biosynthesis</keyword>
<feature type="binding site" evidence="8 10">
    <location>
        <position position="88"/>
    </location>
    <ligand>
        <name>substrate</name>
    </ligand>
</feature>
<dbReference type="PROSITE" id="PS01029">
    <property type="entry name" value="DEHYDROQUINASE_II"/>
    <property type="match status" value="1"/>
</dbReference>
<comment type="similarity">
    <text evidence="4 8">Belongs to the type-II 3-dehydroquinase family.</text>
</comment>
<gene>
    <name evidence="8" type="primary">aroQ</name>
    <name evidence="12" type="ORF">SAMN02927930_01883</name>
</gene>
<dbReference type="NCBIfam" id="NF003804">
    <property type="entry name" value="PRK05395.1-1"/>
    <property type="match status" value="1"/>
</dbReference>
<dbReference type="UniPathway" id="UPA00053">
    <property type="reaction ID" value="UER00086"/>
</dbReference>
<feature type="active site" description="Proton acceptor" evidence="8 9">
    <location>
        <position position="30"/>
    </location>
</feature>
<evidence type="ECO:0000256" key="11">
    <source>
        <dbReference type="PIRSR" id="PIRSR001399-3"/>
    </source>
</evidence>
<evidence type="ECO:0000256" key="6">
    <source>
        <dbReference type="ARBA" id="ARBA00012060"/>
    </source>
</evidence>
<comment type="function">
    <text evidence="2 8">Catalyzes a trans-dehydration via an enolate intermediate.</text>
</comment>
<dbReference type="PIRSF" id="PIRSF001399">
    <property type="entry name" value="DHquinase_II"/>
    <property type="match status" value="1"/>
</dbReference>
<dbReference type="InterPro" id="IPR001874">
    <property type="entry name" value="DHquinase_II"/>
</dbReference>
<dbReference type="NCBIfam" id="NF003806">
    <property type="entry name" value="PRK05395.1-3"/>
    <property type="match status" value="1"/>
</dbReference>
<dbReference type="RefSeq" id="WP_092593803.1">
    <property type="nucleotide sequence ID" value="NZ_FMXN01000013.1"/>
</dbReference>
<dbReference type="STRING" id="1159017.SAMN02927930_01883"/>
<evidence type="ECO:0000256" key="4">
    <source>
        <dbReference type="ARBA" id="ARBA00011037"/>
    </source>
</evidence>
<dbReference type="CDD" id="cd00466">
    <property type="entry name" value="DHQase_II"/>
    <property type="match status" value="1"/>
</dbReference>
<evidence type="ECO:0000313" key="13">
    <source>
        <dbReference type="Proteomes" id="UP000199626"/>
    </source>
</evidence>
<dbReference type="EC" id="4.2.1.10" evidence="6 8"/>
<dbReference type="NCBIfam" id="NF003805">
    <property type="entry name" value="PRK05395.1-2"/>
    <property type="match status" value="1"/>
</dbReference>
<dbReference type="HAMAP" id="MF_00169">
    <property type="entry name" value="AroQ"/>
    <property type="match status" value="1"/>
</dbReference>
<evidence type="ECO:0000256" key="2">
    <source>
        <dbReference type="ARBA" id="ARBA00003924"/>
    </source>
</evidence>
<name>A0A1G6DUB4_9GAMM</name>
<dbReference type="SUPFAM" id="SSF52304">
    <property type="entry name" value="Type II 3-dehydroquinate dehydratase"/>
    <property type="match status" value="1"/>
</dbReference>
<evidence type="ECO:0000256" key="5">
    <source>
        <dbReference type="ARBA" id="ARBA00011193"/>
    </source>
</evidence>
<protein>
    <recommendedName>
        <fullName evidence="6 8">3-dehydroquinate dehydratase</fullName>
        <shortName evidence="8">3-dehydroquinase</shortName>
        <ecNumber evidence="6 8">4.2.1.10</ecNumber>
    </recommendedName>
    <alternativeName>
        <fullName evidence="8">Type II DHQase</fullName>
    </alternativeName>
</protein>
<comment type="subunit">
    <text evidence="5 8">Homododecamer.</text>
</comment>
<sequence length="154" mass="16795">MTASNERKNKVLVLNGPNLNLLGTREPEIYGTTTLTQVEQRLHQCAEELGLQLECRQSNAEHQLIDDIHAAQQIGVDYIVINPGAFAHTSIALRDALAGVAIPFIEVHLSNIHAREPFRQHSYLADIAVGVICGLGVQGYELALHAAARQLTGQ</sequence>
<evidence type="ECO:0000256" key="7">
    <source>
        <dbReference type="ARBA" id="ARBA00023239"/>
    </source>
</evidence>
<evidence type="ECO:0000256" key="1">
    <source>
        <dbReference type="ARBA" id="ARBA00001864"/>
    </source>
</evidence>
<dbReference type="PANTHER" id="PTHR21272">
    <property type="entry name" value="CATABOLIC 3-DEHYDROQUINASE"/>
    <property type="match status" value="1"/>
</dbReference>
<dbReference type="AlphaFoldDB" id="A0A1G6DUB4"/>
<keyword evidence="13" id="KW-1185">Reference proteome</keyword>
<dbReference type="EMBL" id="FMXN01000013">
    <property type="protein sequence ID" value="SDB48708.1"/>
    <property type="molecule type" value="Genomic_DNA"/>
</dbReference>
<dbReference type="NCBIfam" id="NF003807">
    <property type="entry name" value="PRK05395.1-4"/>
    <property type="match status" value="1"/>
</dbReference>
<dbReference type="GO" id="GO:0003855">
    <property type="term" value="F:3-dehydroquinate dehydratase activity"/>
    <property type="evidence" value="ECO:0007669"/>
    <property type="project" value="UniProtKB-UniRule"/>
</dbReference>
<evidence type="ECO:0000256" key="9">
    <source>
        <dbReference type="PIRSR" id="PIRSR001399-1"/>
    </source>
</evidence>
<evidence type="ECO:0000256" key="3">
    <source>
        <dbReference type="ARBA" id="ARBA00004902"/>
    </source>
</evidence>